<feature type="non-terminal residue" evidence="1">
    <location>
        <position position="1"/>
    </location>
</feature>
<dbReference type="Proteomes" id="UP000265520">
    <property type="component" value="Unassembled WGS sequence"/>
</dbReference>
<organism evidence="1 2">
    <name type="scientific">Trifolium medium</name>
    <dbReference type="NCBI Taxonomy" id="97028"/>
    <lineage>
        <taxon>Eukaryota</taxon>
        <taxon>Viridiplantae</taxon>
        <taxon>Streptophyta</taxon>
        <taxon>Embryophyta</taxon>
        <taxon>Tracheophyta</taxon>
        <taxon>Spermatophyta</taxon>
        <taxon>Magnoliopsida</taxon>
        <taxon>eudicotyledons</taxon>
        <taxon>Gunneridae</taxon>
        <taxon>Pentapetalae</taxon>
        <taxon>rosids</taxon>
        <taxon>fabids</taxon>
        <taxon>Fabales</taxon>
        <taxon>Fabaceae</taxon>
        <taxon>Papilionoideae</taxon>
        <taxon>50 kb inversion clade</taxon>
        <taxon>NPAAA clade</taxon>
        <taxon>Hologalegina</taxon>
        <taxon>IRL clade</taxon>
        <taxon>Trifolieae</taxon>
        <taxon>Trifolium</taxon>
    </lineage>
</organism>
<evidence type="ECO:0000313" key="1">
    <source>
        <dbReference type="EMBL" id="MCI74380.1"/>
    </source>
</evidence>
<proteinExistence type="predicted"/>
<name>A0A392UPV8_9FABA</name>
<protein>
    <submittedName>
        <fullName evidence="1">Uncharacterized protein</fullName>
    </submittedName>
</protein>
<sequence>LACGYVFLHSMKALLKEDLDDLFLVPWMVYDFHEITWNLEKFCESLTPMQQGFLT</sequence>
<evidence type="ECO:0000313" key="2">
    <source>
        <dbReference type="Proteomes" id="UP000265520"/>
    </source>
</evidence>
<dbReference type="AlphaFoldDB" id="A0A392UPV8"/>
<accession>A0A392UPV8</accession>
<keyword evidence="2" id="KW-1185">Reference proteome</keyword>
<dbReference type="EMBL" id="LXQA010859458">
    <property type="protein sequence ID" value="MCI74380.1"/>
    <property type="molecule type" value="Genomic_DNA"/>
</dbReference>
<comment type="caution">
    <text evidence="1">The sequence shown here is derived from an EMBL/GenBank/DDBJ whole genome shotgun (WGS) entry which is preliminary data.</text>
</comment>
<reference evidence="1 2" key="1">
    <citation type="journal article" date="2018" name="Front. Plant Sci.">
        <title>Red Clover (Trifolium pratense) and Zigzag Clover (T. medium) - A Picture of Genomic Similarities and Differences.</title>
        <authorList>
            <person name="Dluhosova J."/>
            <person name="Istvanek J."/>
            <person name="Nedelnik J."/>
            <person name="Repkova J."/>
        </authorList>
    </citation>
    <scope>NUCLEOTIDE SEQUENCE [LARGE SCALE GENOMIC DNA]</scope>
    <source>
        <strain evidence="2">cv. 10/8</strain>
        <tissue evidence="1">Leaf</tissue>
    </source>
</reference>